<reference evidence="2" key="1">
    <citation type="submission" date="2018-06" db="EMBL/GenBank/DDBJ databases">
        <authorList>
            <person name="Zhirakovskaya E."/>
        </authorList>
    </citation>
    <scope>NUCLEOTIDE SEQUENCE</scope>
</reference>
<gene>
    <name evidence="2" type="ORF">MNBD_GAMMA16-319</name>
</gene>
<dbReference type="GO" id="GO:0005524">
    <property type="term" value="F:ATP binding"/>
    <property type="evidence" value="ECO:0007669"/>
    <property type="project" value="InterPro"/>
</dbReference>
<dbReference type="Pfam" id="PF03412">
    <property type="entry name" value="Peptidase_C39"/>
    <property type="match status" value="1"/>
</dbReference>
<dbReference type="GO" id="GO:0016020">
    <property type="term" value="C:membrane"/>
    <property type="evidence" value="ECO:0007669"/>
    <property type="project" value="InterPro"/>
</dbReference>
<evidence type="ECO:0000313" key="2">
    <source>
        <dbReference type="EMBL" id="VAW83487.1"/>
    </source>
</evidence>
<dbReference type="Gene3D" id="3.90.70.10">
    <property type="entry name" value="Cysteine proteinases"/>
    <property type="match status" value="1"/>
</dbReference>
<name>A0A3B0Z7P8_9ZZZZ</name>
<sequence>MKMSGSCCLLVMLLFCFSDYAYSKGIFYSNGKTASGYILITSWKNLRDSNIEKQDMDYSCGSASVATILRSFYGMDVYEKDVLDEVEKIGDDGTASFSDLEQAVIKFGFKGIGLSVSFEKLKSIKIPAIVYLRYRGDDHFSVIRGISKAGTVWLGDPSWGNRKFTEFQFKKMWETRDDEKLKGKILLIIPQDKFSAYLDKEFFRPPKINTMAIELLTVRR</sequence>
<accession>A0A3B0Z7P8</accession>
<protein>
    <recommendedName>
        <fullName evidence="1">Peptidase C39 domain-containing protein</fullName>
    </recommendedName>
</protein>
<feature type="domain" description="Peptidase C39" evidence="1">
    <location>
        <begin position="54"/>
        <end position="180"/>
    </location>
</feature>
<organism evidence="2">
    <name type="scientific">hydrothermal vent metagenome</name>
    <dbReference type="NCBI Taxonomy" id="652676"/>
    <lineage>
        <taxon>unclassified sequences</taxon>
        <taxon>metagenomes</taxon>
        <taxon>ecological metagenomes</taxon>
    </lineage>
</organism>
<dbReference type="InterPro" id="IPR005074">
    <property type="entry name" value="Peptidase_C39"/>
</dbReference>
<proteinExistence type="predicted"/>
<dbReference type="PROSITE" id="PS50990">
    <property type="entry name" value="PEPTIDASE_C39"/>
    <property type="match status" value="1"/>
</dbReference>
<evidence type="ECO:0000259" key="1">
    <source>
        <dbReference type="PROSITE" id="PS50990"/>
    </source>
</evidence>
<dbReference type="GO" id="GO:0006508">
    <property type="term" value="P:proteolysis"/>
    <property type="evidence" value="ECO:0007669"/>
    <property type="project" value="InterPro"/>
</dbReference>
<dbReference type="AlphaFoldDB" id="A0A3B0Z7P8"/>
<dbReference type="GO" id="GO:0008233">
    <property type="term" value="F:peptidase activity"/>
    <property type="evidence" value="ECO:0007669"/>
    <property type="project" value="InterPro"/>
</dbReference>
<dbReference type="EMBL" id="UOFO01000007">
    <property type="protein sequence ID" value="VAW83487.1"/>
    <property type="molecule type" value="Genomic_DNA"/>
</dbReference>